<proteinExistence type="predicted"/>
<reference evidence="2" key="1">
    <citation type="submission" date="2016-10" db="EMBL/GenBank/DDBJ databases">
        <authorList>
            <person name="Varghese N."/>
            <person name="Submissions S."/>
        </authorList>
    </citation>
    <scope>NUCLEOTIDE SEQUENCE [LARGE SCALE GENOMIC DNA]</scope>
    <source>
        <strain evidence="2">DSM 45789</strain>
    </source>
</reference>
<dbReference type="RefSeq" id="WP_091839506.1">
    <property type="nucleotide sequence ID" value="NZ_FPAA01000017.1"/>
</dbReference>
<gene>
    <name evidence="1" type="ORF">SAMN05444972_11729</name>
</gene>
<evidence type="ECO:0000313" key="2">
    <source>
        <dbReference type="Proteomes" id="UP000198660"/>
    </source>
</evidence>
<dbReference type="Proteomes" id="UP000198660">
    <property type="component" value="Unassembled WGS sequence"/>
</dbReference>
<name>A0A1I6UK51_9BACL</name>
<dbReference type="EMBL" id="FPAA01000017">
    <property type="protein sequence ID" value="SFT01800.1"/>
    <property type="molecule type" value="Genomic_DNA"/>
</dbReference>
<accession>A0A1I6UK51</accession>
<evidence type="ECO:0000313" key="1">
    <source>
        <dbReference type="EMBL" id="SFT01800.1"/>
    </source>
</evidence>
<protein>
    <submittedName>
        <fullName evidence="1">Uncharacterized protein</fullName>
    </submittedName>
</protein>
<sequence length="114" mass="13216">MDKISVKLVGSGGDWRVEEMYLRPQEFQKIEGEKEDTIITEFHTFEEVYNDYYEEAIQLGKVAGGWREIPTPKTINELNGIAYDYDDNYTSIIVDGKVIRRTNGDDLLNFLEDV</sequence>
<dbReference type="AlphaFoldDB" id="A0A1I6UK51"/>
<keyword evidence="2" id="KW-1185">Reference proteome</keyword>
<organism evidence="1 2">
    <name type="scientific">Marininema halotolerans</name>
    <dbReference type="NCBI Taxonomy" id="1155944"/>
    <lineage>
        <taxon>Bacteria</taxon>
        <taxon>Bacillati</taxon>
        <taxon>Bacillota</taxon>
        <taxon>Bacilli</taxon>
        <taxon>Bacillales</taxon>
        <taxon>Thermoactinomycetaceae</taxon>
        <taxon>Marininema</taxon>
    </lineage>
</organism>